<sequence>MPLTRDQRDDFKALFKECRVNCPIKEHGQIGRLVDGKQAIIIKFAKHNYKQLILKNSPRIKGDKIFFAEDLTQERFKLLKAAKKKFDSKNVWTANGIINVRSGTKKFKIKNMLDLQKLDCDAINLMSVNS</sequence>
<evidence type="ECO:0000313" key="1">
    <source>
        <dbReference type="EMBL" id="KAK9744028.1"/>
    </source>
</evidence>
<name>A0AAW1MD44_POPJA</name>
<dbReference type="Proteomes" id="UP001458880">
    <property type="component" value="Unassembled WGS sequence"/>
</dbReference>
<evidence type="ECO:0008006" key="3">
    <source>
        <dbReference type="Google" id="ProtNLM"/>
    </source>
</evidence>
<protein>
    <recommendedName>
        <fullName evidence="3">Ribosomal protein L14</fullName>
    </recommendedName>
</protein>
<proteinExistence type="predicted"/>
<accession>A0AAW1MD44</accession>
<dbReference type="EMBL" id="JASPKY010000063">
    <property type="protein sequence ID" value="KAK9744028.1"/>
    <property type="molecule type" value="Genomic_DNA"/>
</dbReference>
<gene>
    <name evidence="1" type="ORF">QE152_g8152</name>
</gene>
<evidence type="ECO:0000313" key="2">
    <source>
        <dbReference type="Proteomes" id="UP001458880"/>
    </source>
</evidence>
<dbReference type="AlphaFoldDB" id="A0AAW1MD44"/>
<organism evidence="1 2">
    <name type="scientific">Popillia japonica</name>
    <name type="common">Japanese beetle</name>
    <dbReference type="NCBI Taxonomy" id="7064"/>
    <lineage>
        <taxon>Eukaryota</taxon>
        <taxon>Metazoa</taxon>
        <taxon>Ecdysozoa</taxon>
        <taxon>Arthropoda</taxon>
        <taxon>Hexapoda</taxon>
        <taxon>Insecta</taxon>
        <taxon>Pterygota</taxon>
        <taxon>Neoptera</taxon>
        <taxon>Endopterygota</taxon>
        <taxon>Coleoptera</taxon>
        <taxon>Polyphaga</taxon>
        <taxon>Scarabaeiformia</taxon>
        <taxon>Scarabaeidae</taxon>
        <taxon>Rutelinae</taxon>
        <taxon>Popillia</taxon>
    </lineage>
</organism>
<keyword evidence="2" id="KW-1185">Reference proteome</keyword>
<reference evidence="1 2" key="1">
    <citation type="journal article" date="2024" name="BMC Genomics">
        <title>De novo assembly and annotation of Popillia japonica's genome with initial clues to its potential as an invasive pest.</title>
        <authorList>
            <person name="Cucini C."/>
            <person name="Boschi S."/>
            <person name="Funari R."/>
            <person name="Cardaioli E."/>
            <person name="Iannotti N."/>
            <person name="Marturano G."/>
            <person name="Paoli F."/>
            <person name="Bruttini M."/>
            <person name="Carapelli A."/>
            <person name="Frati F."/>
            <person name="Nardi F."/>
        </authorList>
    </citation>
    <scope>NUCLEOTIDE SEQUENCE [LARGE SCALE GENOMIC DNA]</scope>
    <source>
        <strain evidence="1">DMR45628</strain>
    </source>
</reference>
<comment type="caution">
    <text evidence="1">The sequence shown here is derived from an EMBL/GenBank/DDBJ whole genome shotgun (WGS) entry which is preliminary data.</text>
</comment>